<name>A0A5B7E1F6_PORTR</name>
<evidence type="ECO:0000313" key="2">
    <source>
        <dbReference type="Proteomes" id="UP000324222"/>
    </source>
</evidence>
<reference evidence="1 2" key="1">
    <citation type="submission" date="2019-05" db="EMBL/GenBank/DDBJ databases">
        <title>Another draft genome of Portunus trituberculatus and its Hox gene families provides insights of decapod evolution.</title>
        <authorList>
            <person name="Jeong J.-H."/>
            <person name="Song I."/>
            <person name="Kim S."/>
            <person name="Choi T."/>
            <person name="Kim D."/>
            <person name="Ryu S."/>
            <person name="Kim W."/>
        </authorList>
    </citation>
    <scope>NUCLEOTIDE SEQUENCE [LARGE SCALE GENOMIC DNA]</scope>
    <source>
        <tissue evidence="1">Muscle</tissue>
    </source>
</reference>
<organism evidence="1 2">
    <name type="scientific">Portunus trituberculatus</name>
    <name type="common">Swimming crab</name>
    <name type="synonym">Neptunus trituberculatus</name>
    <dbReference type="NCBI Taxonomy" id="210409"/>
    <lineage>
        <taxon>Eukaryota</taxon>
        <taxon>Metazoa</taxon>
        <taxon>Ecdysozoa</taxon>
        <taxon>Arthropoda</taxon>
        <taxon>Crustacea</taxon>
        <taxon>Multicrustacea</taxon>
        <taxon>Malacostraca</taxon>
        <taxon>Eumalacostraca</taxon>
        <taxon>Eucarida</taxon>
        <taxon>Decapoda</taxon>
        <taxon>Pleocyemata</taxon>
        <taxon>Brachyura</taxon>
        <taxon>Eubrachyura</taxon>
        <taxon>Portunoidea</taxon>
        <taxon>Portunidae</taxon>
        <taxon>Portuninae</taxon>
        <taxon>Portunus</taxon>
    </lineage>
</organism>
<protein>
    <submittedName>
        <fullName evidence="1">Uncharacterized protein</fullName>
    </submittedName>
</protein>
<proteinExistence type="predicted"/>
<dbReference type="AlphaFoldDB" id="A0A5B7E1F6"/>
<accession>A0A5B7E1F6</accession>
<comment type="caution">
    <text evidence="1">The sequence shown here is derived from an EMBL/GenBank/DDBJ whole genome shotgun (WGS) entry which is preliminary data.</text>
</comment>
<gene>
    <name evidence="1" type="ORF">E2C01_020920</name>
</gene>
<evidence type="ECO:0000313" key="1">
    <source>
        <dbReference type="EMBL" id="MPC27740.1"/>
    </source>
</evidence>
<sequence length="70" mass="8063">MHMDAFKNLTIVDRFLADGHYELRVLANPLPNLHCFSHQLFGIIWLPCHKTPLYTPLIQNPDLPPVPQTC</sequence>
<dbReference type="Proteomes" id="UP000324222">
    <property type="component" value="Unassembled WGS sequence"/>
</dbReference>
<keyword evidence="2" id="KW-1185">Reference proteome</keyword>
<dbReference type="EMBL" id="VSRR010001796">
    <property type="protein sequence ID" value="MPC27740.1"/>
    <property type="molecule type" value="Genomic_DNA"/>
</dbReference>